<proteinExistence type="predicted"/>
<evidence type="ECO:0000259" key="2">
    <source>
        <dbReference type="PROSITE" id="PS51272"/>
    </source>
</evidence>
<evidence type="ECO:0000256" key="1">
    <source>
        <dbReference type="SAM" id="SignalP"/>
    </source>
</evidence>
<dbReference type="Proteomes" id="UP000197781">
    <property type="component" value="Chromosome"/>
</dbReference>
<dbReference type="PANTHER" id="PTHR43308:SF5">
    <property type="entry name" value="S-LAYER PROTEIN _ PEPTIDOGLYCAN ENDO-BETA-N-ACETYLGLUCOSAMINIDASE"/>
    <property type="match status" value="1"/>
</dbReference>
<gene>
    <name evidence="3" type="ORF">BP422_02700</name>
</gene>
<dbReference type="Pfam" id="PF00395">
    <property type="entry name" value="SLH"/>
    <property type="match status" value="1"/>
</dbReference>
<dbReference type="InterPro" id="IPR001119">
    <property type="entry name" value="SLH_dom"/>
</dbReference>
<dbReference type="EMBL" id="CP018145">
    <property type="protein sequence ID" value="ASJ52550.1"/>
    <property type="molecule type" value="Genomic_DNA"/>
</dbReference>
<keyword evidence="1" id="KW-0732">Signal</keyword>
<feature type="domain" description="SLH" evidence="2">
    <location>
        <begin position="25"/>
        <end position="89"/>
    </location>
</feature>
<name>A0A220MD13_9BACL</name>
<organism evidence="3 4">
    <name type="scientific">Brevibacillus formosus</name>
    <dbReference type="NCBI Taxonomy" id="54913"/>
    <lineage>
        <taxon>Bacteria</taxon>
        <taxon>Bacillati</taxon>
        <taxon>Bacillota</taxon>
        <taxon>Bacilli</taxon>
        <taxon>Bacillales</taxon>
        <taxon>Paenibacillaceae</taxon>
        <taxon>Brevibacillus</taxon>
    </lineage>
</organism>
<evidence type="ECO:0000313" key="3">
    <source>
        <dbReference type="EMBL" id="ASJ52550.1"/>
    </source>
</evidence>
<reference evidence="3 4" key="1">
    <citation type="submission" date="2016-11" db="EMBL/GenBank/DDBJ databases">
        <authorList>
            <person name="Jaros S."/>
            <person name="Januszkiewicz K."/>
            <person name="Wedrychowicz H."/>
        </authorList>
    </citation>
    <scope>NUCLEOTIDE SEQUENCE [LARGE SCALE GENOMIC DNA]</scope>
    <source>
        <strain evidence="3 4">NF2</strain>
    </source>
</reference>
<dbReference type="AlphaFoldDB" id="A0A220MD13"/>
<dbReference type="PROSITE" id="PS51272">
    <property type="entry name" value="SLH"/>
    <property type="match status" value="1"/>
</dbReference>
<evidence type="ECO:0000313" key="4">
    <source>
        <dbReference type="Proteomes" id="UP000197781"/>
    </source>
</evidence>
<sequence length="286" mass="32506">MKVITVLLALILGLSGIYPAVTHAAPKFHDVDPKKYGWVMNSISFMVDKGVVSGYPDGRFQPERLVDKAEMTVMIYRLFDRYRPYKANQKTDYSNYHIEKFADVPKNHWAYTEITSIVTEDWWNAVSYSPAGAKFYPDTKLNRIGAVNVLPVFMLNNQDIPAAEALQILSTMRDIPIILSQYSLDPNSPEDFFQEDGRYNEDGRDQTNILYPLLFGQDGDEILFTDDYSGIVGTNLALLQKTGIMTAWNGKFEGGEMLTRAEAVTILHRFYTYLKQTGTLSQYSSK</sequence>
<feature type="chain" id="PRO_5013188601" evidence="1">
    <location>
        <begin position="25"/>
        <end position="286"/>
    </location>
</feature>
<accession>A0A220MD13</accession>
<dbReference type="PANTHER" id="PTHR43308">
    <property type="entry name" value="OUTER MEMBRANE PROTEIN ALPHA-RELATED"/>
    <property type="match status" value="1"/>
</dbReference>
<dbReference type="InterPro" id="IPR051465">
    <property type="entry name" value="Cell_Envelope_Struct_Comp"/>
</dbReference>
<protein>
    <submittedName>
        <fullName evidence="3">S-layer protein</fullName>
    </submittedName>
</protein>
<dbReference type="KEGG" id="bfm:BP422_02700"/>
<feature type="signal peptide" evidence="1">
    <location>
        <begin position="1"/>
        <end position="24"/>
    </location>
</feature>
<dbReference type="RefSeq" id="WP_088906443.1">
    <property type="nucleotide sequence ID" value="NZ_CP018145.1"/>
</dbReference>